<dbReference type="PANTHER" id="PTHR23312:SF8">
    <property type="entry name" value="ARMADILLO REPEAT-CONTAINING PROTEIN 5"/>
    <property type="match status" value="1"/>
</dbReference>
<dbReference type="SMART" id="SM00185">
    <property type="entry name" value="ARM"/>
    <property type="match status" value="7"/>
</dbReference>
<dbReference type="RefSeq" id="XP_006811986.1">
    <property type="nucleotide sequence ID" value="XM_006811923.1"/>
</dbReference>
<gene>
    <name evidence="4" type="primary">LOC102807296</name>
</gene>
<dbReference type="InterPro" id="IPR055445">
    <property type="entry name" value="ARM_ARMC5"/>
</dbReference>
<reference evidence="4" key="1">
    <citation type="submission" date="2025-08" db="UniProtKB">
        <authorList>
            <consortium name="RefSeq"/>
        </authorList>
    </citation>
    <scope>IDENTIFICATION</scope>
    <source>
        <tissue evidence="4">Testes</tissue>
    </source>
</reference>
<keyword evidence="3" id="KW-1185">Reference proteome</keyword>
<evidence type="ECO:0000313" key="3">
    <source>
        <dbReference type="Proteomes" id="UP000694865"/>
    </source>
</evidence>
<feature type="repeat" description="ARM" evidence="1">
    <location>
        <begin position="133"/>
        <end position="176"/>
    </location>
</feature>
<sequence>MASTLDDSLTELISKLKFSESAKILTDGLLRIRKEFIRRSDGVERFRQLGGLKPLLNLVKKPNDQIVDISLSILANCCLEEETRRQINVLKGIPVIVCILKSLKSNSILNRASRALANLAINQDIAEEIHKEETPVILVKLLKDSEDDECRQSLIRALRNLSKTDEHRKQVVEAEGLETIAELLKCKHSGVATASVRAVAEITKNCSLECARQVVHSDGFEVLVRMVCHPKTVIREHAVMSLFHLMTHPVVRPFVGSAGGIKTFINDIKRSTSTMTQSIQLLCLCCRDVNNRVAIRDANGLELLLEMLKSSEYSSHHERIIASFLCFIYDEPSLEVMITNDVVSILLTHLRESVTPSKLSLDIEYEDQEEEKTKRNEPEEVESNVKPFILIDDSDTTNASGEFLTPQNNRKCPSGLIVDSPVSSPLLSTDLATSSNYSPYLSPPMSDHGSDTYSLSPPHPCMSSPLWSPQGSIASIYSDTSSLDGGFLPCMSPVSFNDEGSTIQDSLDLSCVSSMEQQGNDEVDNENDVYLQTTDNMGIEADDKDNKANDPDDSENVVYTEANGKTANEADGDEYGITEADNIENTVTENEVNEADDCEDEVENDNNEELQSDKVAIKSAQSAGAVLSNQDSPLKTFQLVNVDMIQTGHIPDSHCEVMYCVKESQSSDLDIGEIQDKCNDDSPKQAKNVVHNILLFLSRISQMEDPSSVLVTENYLTSLLEYTSTVADMSNRAVRILTRLTRNPHCFEAMILNNAPSKIHLILAAAKENESSQTKQWEQIAELLMKNLGIQAETPYGQGVMAHSLLSKSHKEKLAAAMAVPYVYSNCSQRRKMLLELNGLEILLESIKVKDETTVSLVIGSLSHLANTIGITPPIVPKIPQRSKTHTCYYNEQQSSFDVMFIIEDTKIPANKQKLSEECTFFSAMLVGAYKEAKQTEININQVSPQAFSFLMHHLYGCLLDSCSTMWRLLDTTQDNLELELVACSDRFIVPSLFHTVHDVVLFTHMNLNSLVQLYVFCSTHHSHLLCQECLEYLVCQKTNFHLRVAMFKEIFRCQGNESVCEEISLLLKKYL</sequence>
<protein>
    <submittedName>
        <fullName evidence="4">Armadillo repeat-containing protein 5-like</fullName>
    </submittedName>
</protein>
<dbReference type="Pfam" id="PF00651">
    <property type="entry name" value="BTB"/>
    <property type="match status" value="1"/>
</dbReference>
<dbReference type="InterPro" id="IPR016024">
    <property type="entry name" value="ARM-type_fold"/>
</dbReference>
<dbReference type="InterPro" id="IPR011333">
    <property type="entry name" value="SKP1/BTB/POZ_sf"/>
</dbReference>
<proteinExistence type="predicted"/>
<accession>A0ABM0LW45</accession>
<dbReference type="SUPFAM" id="SSF48371">
    <property type="entry name" value="ARM repeat"/>
    <property type="match status" value="2"/>
</dbReference>
<dbReference type="Gene3D" id="3.30.710.10">
    <property type="entry name" value="Potassium Channel Kv1.1, Chain A"/>
    <property type="match status" value="1"/>
</dbReference>
<dbReference type="GeneID" id="102807296"/>
<evidence type="ECO:0000256" key="1">
    <source>
        <dbReference type="PROSITE-ProRule" id="PRU00259"/>
    </source>
</evidence>
<dbReference type="Proteomes" id="UP000694865">
    <property type="component" value="Unplaced"/>
</dbReference>
<evidence type="ECO:0000313" key="4">
    <source>
        <dbReference type="RefSeq" id="XP_006811986.1"/>
    </source>
</evidence>
<dbReference type="InterPro" id="IPR000225">
    <property type="entry name" value="Armadillo"/>
</dbReference>
<dbReference type="InterPro" id="IPR011989">
    <property type="entry name" value="ARM-like"/>
</dbReference>
<dbReference type="SUPFAM" id="SSF54695">
    <property type="entry name" value="POZ domain"/>
    <property type="match status" value="1"/>
</dbReference>
<feature type="domain" description="BTB" evidence="2">
    <location>
        <begin position="897"/>
        <end position="956"/>
    </location>
</feature>
<name>A0ABM0LW45_SACKO</name>
<dbReference type="PROSITE" id="PS50176">
    <property type="entry name" value="ARM_REPEAT"/>
    <property type="match status" value="1"/>
</dbReference>
<dbReference type="PROSITE" id="PS50097">
    <property type="entry name" value="BTB"/>
    <property type="match status" value="1"/>
</dbReference>
<organism evidence="3 4">
    <name type="scientific">Saccoglossus kowalevskii</name>
    <name type="common">Acorn worm</name>
    <dbReference type="NCBI Taxonomy" id="10224"/>
    <lineage>
        <taxon>Eukaryota</taxon>
        <taxon>Metazoa</taxon>
        <taxon>Hemichordata</taxon>
        <taxon>Enteropneusta</taxon>
        <taxon>Harrimaniidae</taxon>
        <taxon>Saccoglossus</taxon>
    </lineage>
</organism>
<dbReference type="PANTHER" id="PTHR23312">
    <property type="entry name" value="ARMC5 ARMADILLO REPEAT-CONTAINING -RELATED"/>
    <property type="match status" value="1"/>
</dbReference>
<evidence type="ECO:0000259" key="2">
    <source>
        <dbReference type="PROSITE" id="PS50097"/>
    </source>
</evidence>
<dbReference type="SMART" id="SM00225">
    <property type="entry name" value="BTB"/>
    <property type="match status" value="1"/>
</dbReference>
<dbReference type="InterPro" id="IPR000210">
    <property type="entry name" value="BTB/POZ_dom"/>
</dbReference>
<dbReference type="Pfam" id="PF24768">
    <property type="entry name" value="ARM_ARMC5"/>
    <property type="match status" value="1"/>
</dbReference>
<dbReference type="Gene3D" id="1.25.10.10">
    <property type="entry name" value="Leucine-rich Repeat Variant"/>
    <property type="match status" value="2"/>
</dbReference>